<evidence type="ECO:0000313" key="4">
    <source>
        <dbReference type="Proteomes" id="UP000319143"/>
    </source>
</evidence>
<proteinExistence type="predicted"/>
<dbReference type="EMBL" id="SJPV01000011">
    <property type="protein sequence ID" value="TWU32850.1"/>
    <property type="molecule type" value="Genomic_DNA"/>
</dbReference>
<comment type="caution">
    <text evidence="3">The sequence shown here is derived from an EMBL/GenBank/DDBJ whole genome shotgun (WGS) entry which is preliminary data.</text>
</comment>
<dbReference type="Proteomes" id="UP000319143">
    <property type="component" value="Unassembled WGS sequence"/>
</dbReference>
<evidence type="ECO:0000313" key="3">
    <source>
        <dbReference type="EMBL" id="TWU32850.1"/>
    </source>
</evidence>
<feature type="domain" description="Cytochrome C Planctomycete-type" evidence="2">
    <location>
        <begin position="20"/>
        <end position="48"/>
    </location>
</feature>
<keyword evidence="4" id="KW-1185">Reference proteome</keyword>
<accession>A0A5C6D7Q3</accession>
<name>A0A5C6D7Q3_9BACT</name>
<sequence>MKNWQTEFDQKIMPILRDRCIDCHTGDDADGGLDLAVFHAWLDSRPSQDLCTQLATDETTSWYAGYVMCRRLTQTEYLNAVRDVVGIEVDPRLEVPSDGAGGEGFDTNGSTLFTSPILLAGRGGDSTGDLQL</sequence>
<dbReference type="InterPro" id="IPR011429">
    <property type="entry name" value="Cyt_c_Planctomycete-type"/>
</dbReference>
<dbReference type="Pfam" id="PF07626">
    <property type="entry name" value="PSD3"/>
    <property type="match status" value="1"/>
</dbReference>
<evidence type="ECO:0000259" key="1">
    <source>
        <dbReference type="Pfam" id="PF07626"/>
    </source>
</evidence>
<dbReference type="InterPro" id="IPR013036">
    <property type="entry name" value="DUF1587"/>
</dbReference>
<dbReference type="AlphaFoldDB" id="A0A5C6D7Q3"/>
<dbReference type="Pfam" id="PF07635">
    <property type="entry name" value="PSCyt1"/>
    <property type="match status" value="1"/>
</dbReference>
<evidence type="ECO:0008006" key="5">
    <source>
        <dbReference type="Google" id="ProtNLM"/>
    </source>
</evidence>
<evidence type="ECO:0000259" key="2">
    <source>
        <dbReference type="Pfam" id="PF07635"/>
    </source>
</evidence>
<organism evidence="3 4">
    <name type="scientific">Novipirellula artificiosorum</name>
    <dbReference type="NCBI Taxonomy" id="2528016"/>
    <lineage>
        <taxon>Bacteria</taxon>
        <taxon>Pseudomonadati</taxon>
        <taxon>Planctomycetota</taxon>
        <taxon>Planctomycetia</taxon>
        <taxon>Pirellulales</taxon>
        <taxon>Pirellulaceae</taxon>
        <taxon>Novipirellula</taxon>
    </lineage>
</organism>
<feature type="domain" description="DUF1587" evidence="1">
    <location>
        <begin position="70"/>
        <end position="119"/>
    </location>
</feature>
<protein>
    <recommendedName>
        <fullName evidence="5">Planctomycete cytochrome C</fullName>
    </recommendedName>
</protein>
<reference evidence="3 4" key="1">
    <citation type="submission" date="2019-02" db="EMBL/GenBank/DDBJ databases">
        <title>Deep-cultivation of Planctomycetes and their phenomic and genomic characterization uncovers novel biology.</title>
        <authorList>
            <person name="Wiegand S."/>
            <person name="Jogler M."/>
            <person name="Boedeker C."/>
            <person name="Pinto D."/>
            <person name="Vollmers J."/>
            <person name="Rivas-Marin E."/>
            <person name="Kohn T."/>
            <person name="Peeters S.H."/>
            <person name="Heuer A."/>
            <person name="Rast P."/>
            <person name="Oberbeckmann S."/>
            <person name="Bunk B."/>
            <person name="Jeske O."/>
            <person name="Meyerdierks A."/>
            <person name="Storesund J.E."/>
            <person name="Kallscheuer N."/>
            <person name="Luecker S."/>
            <person name="Lage O.M."/>
            <person name="Pohl T."/>
            <person name="Merkel B.J."/>
            <person name="Hornburger P."/>
            <person name="Mueller R.-W."/>
            <person name="Bruemmer F."/>
            <person name="Labrenz M."/>
            <person name="Spormann A.M."/>
            <person name="Op Den Camp H."/>
            <person name="Overmann J."/>
            <person name="Amann R."/>
            <person name="Jetten M.S.M."/>
            <person name="Mascher T."/>
            <person name="Medema M.H."/>
            <person name="Devos D.P."/>
            <person name="Kaster A.-K."/>
            <person name="Ovreas L."/>
            <person name="Rohde M."/>
            <person name="Galperin M.Y."/>
            <person name="Jogler C."/>
        </authorList>
    </citation>
    <scope>NUCLEOTIDE SEQUENCE [LARGE SCALE GENOMIC DNA]</scope>
    <source>
        <strain evidence="3 4">Poly41</strain>
    </source>
</reference>
<gene>
    <name evidence="3" type="ORF">Poly41_52270</name>
</gene>
<dbReference type="RefSeq" id="WP_197231604.1">
    <property type="nucleotide sequence ID" value="NZ_SJPV01000011.1"/>
</dbReference>